<dbReference type="AlphaFoldDB" id="A0A840IH90"/>
<evidence type="ECO:0000313" key="5">
    <source>
        <dbReference type="Proteomes" id="UP000585272"/>
    </source>
</evidence>
<dbReference type="EMBL" id="JACHNU010000003">
    <property type="protein sequence ID" value="MBB4663320.1"/>
    <property type="molecule type" value="Genomic_DNA"/>
</dbReference>
<dbReference type="Pfam" id="PF05532">
    <property type="entry name" value="CsbD"/>
    <property type="match status" value="1"/>
</dbReference>
<evidence type="ECO:0000259" key="3">
    <source>
        <dbReference type="Pfam" id="PF05532"/>
    </source>
</evidence>
<dbReference type="SUPFAM" id="SSF69047">
    <property type="entry name" value="Hypothetical protein YjbJ"/>
    <property type="match status" value="1"/>
</dbReference>
<protein>
    <submittedName>
        <fullName evidence="4">Uncharacterized protein YjbJ (UPF0337 family)</fullName>
    </submittedName>
</protein>
<dbReference type="InterPro" id="IPR036629">
    <property type="entry name" value="YjbJ_sf"/>
</dbReference>
<reference evidence="4 5" key="1">
    <citation type="submission" date="2020-08" db="EMBL/GenBank/DDBJ databases">
        <title>Genomic Encyclopedia of Archaeal and Bacterial Type Strains, Phase II (KMG-II): from individual species to whole genera.</title>
        <authorList>
            <person name="Goeker M."/>
        </authorList>
    </citation>
    <scope>NUCLEOTIDE SEQUENCE [LARGE SCALE GENOMIC DNA]</scope>
    <source>
        <strain evidence="4 5">DSM 23288</strain>
    </source>
</reference>
<dbReference type="Proteomes" id="UP000585272">
    <property type="component" value="Unassembled WGS sequence"/>
</dbReference>
<proteinExistence type="inferred from homology"/>
<name>A0A840IH90_9ACTN</name>
<evidence type="ECO:0000256" key="1">
    <source>
        <dbReference type="ARBA" id="ARBA00009129"/>
    </source>
</evidence>
<accession>A0A840IH90</accession>
<dbReference type="RefSeq" id="WP_183343039.1">
    <property type="nucleotide sequence ID" value="NZ_JACHNU010000003.1"/>
</dbReference>
<feature type="domain" description="CsbD-like" evidence="3">
    <location>
        <begin position="4"/>
        <end position="53"/>
    </location>
</feature>
<feature type="region of interest" description="Disordered" evidence="2">
    <location>
        <begin position="1"/>
        <end position="59"/>
    </location>
</feature>
<feature type="compositionally biased region" description="Basic and acidic residues" evidence="2">
    <location>
        <begin position="1"/>
        <end position="11"/>
    </location>
</feature>
<keyword evidence="5" id="KW-1185">Reference proteome</keyword>
<gene>
    <name evidence="4" type="ORF">BDZ31_002909</name>
</gene>
<evidence type="ECO:0000313" key="4">
    <source>
        <dbReference type="EMBL" id="MBB4663320.1"/>
    </source>
</evidence>
<dbReference type="Gene3D" id="1.10.1470.10">
    <property type="entry name" value="YjbJ"/>
    <property type="match status" value="1"/>
</dbReference>
<feature type="compositionally biased region" description="Basic and acidic residues" evidence="2">
    <location>
        <begin position="25"/>
        <end position="52"/>
    </location>
</feature>
<comment type="similarity">
    <text evidence="1">Belongs to the UPF0337 (CsbD) family.</text>
</comment>
<comment type="caution">
    <text evidence="4">The sequence shown here is derived from an EMBL/GenBank/DDBJ whole genome shotgun (WGS) entry which is preliminary data.</text>
</comment>
<evidence type="ECO:0000256" key="2">
    <source>
        <dbReference type="SAM" id="MobiDB-lite"/>
    </source>
</evidence>
<dbReference type="InterPro" id="IPR008462">
    <property type="entry name" value="CsbD"/>
</dbReference>
<organism evidence="4 5">
    <name type="scientific">Conexibacter arvalis</name>
    <dbReference type="NCBI Taxonomy" id="912552"/>
    <lineage>
        <taxon>Bacteria</taxon>
        <taxon>Bacillati</taxon>
        <taxon>Actinomycetota</taxon>
        <taxon>Thermoleophilia</taxon>
        <taxon>Solirubrobacterales</taxon>
        <taxon>Conexibacteraceae</taxon>
        <taxon>Conexibacter</taxon>
    </lineage>
</organism>
<sequence length="59" mass="6287">MADDGTADRAKGSVKKAAGELTGDEGLKNEGRVDKGEGKLKGKVDEAADKLKHLLHRDR</sequence>